<keyword evidence="2" id="KW-1185">Reference proteome</keyword>
<evidence type="ECO:0000313" key="1">
    <source>
        <dbReference type="EMBL" id="MDQ0155128.1"/>
    </source>
</evidence>
<dbReference type="SUPFAM" id="SSF53335">
    <property type="entry name" value="S-adenosyl-L-methionine-dependent methyltransferases"/>
    <property type="match status" value="1"/>
</dbReference>
<protein>
    <recommendedName>
        <fullName evidence="3">SAM-dependent methyltransferase</fullName>
    </recommendedName>
</protein>
<dbReference type="Proteomes" id="UP001231362">
    <property type="component" value="Unassembled WGS sequence"/>
</dbReference>
<evidence type="ECO:0008006" key="3">
    <source>
        <dbReference type="Google" id="ProtNLM"/>
    </source>
</evidence>
<gene>
    <name evidence="1" type="ORF">J2S07_001432</name>
</gene>
<proteinExistence type="predicted"/>
<name>A0ABT9V2F0_9BACL</name>
<dbReference type="Pfam" id="PF04445">
    <property type="entry name" value="SAM_MT"/>
    <property type="match status" value="1"/>
</dbReference>
<evidence type="ECO:0000313" key="2">
    <source>
        <dbReference type="Proteomes" id="UP001231362"/>
    </source>
</evidence>
<accession>A0ABT9V2F0</accession>
<sequence length="278" mass="32067">MSARHLFLMELTKLERLGDRMFVTTAGRTNDLMIERAQEVAEDLGIEYITRNKRSILSLQKMLHDACIVVGKDRLELYPFGEEEPFFFHPNSSMFRIKRLLIGDSDPFVEACQLREGSYFLDCTLGLASDSIVASHIVGKEGRVVGIEGNPYLAYLTMEGLKSWKTDVDELALAFNRIEIFQQLAIDYLRTLPSKSFDVVYFDPMFDEHIMESDGIRGLSSIALYEDVSDEMIAESKRVARERVVLKDHFRSRRFEKFGFHVQKRKSAKFHFGVIEIQ</sequence>
<dbReference type="InterPro" id="IPR007536">
    <property type="entry name" value="16SrRNA_methylTrfase_J"/>
</dbReference>
<dbReference type="Gene3D" id="3.40.50.150">
    <property type="entry name" value="Vaccinia Virus protein VP39"/>
    <property type="match status" value="1"/>
</dbReference>
<comment type="caution">
    <text evidence="1">The sequence shown here is derived from an EMBL/GenBank/DDBJ whole genome shotgun (WGS) entry which is preliminary data.</text>
</comment>
<dbReference type="PANTHER" id="PTHR36112:SF1">
    <property type="entry name" value="RIBOSOMAL RNA SMALL SUBUNIT METHYLTRANSFERASE J"/>
    <property type="match status" value="1"/>
</dbReference>
<organism evidence="1 2">
    <name type="scientific">Anoxybacillus andreesenii</name>
    <dbReference type="NCBI Taxonomy" id="1325932"/>
    <lineage>
        <taxon>Bacteria</taxon>
        <taxon>Bacillati</taxon>
        <taxon>Bacillota</taxon>
        <taxon>Bacilli</taxon>
        <taxon>Bacillales</taxon>
        <taxon>Anoxybacillaceae</taxon>
        <taxon>Anoxybacillus</taxon>
    </lineage>
</organism>
<dbReference type="EMBL" id="JAUSTU010000005">
    <property type="protein sequence ID" value="MDQ0155128.1"/>
    <property type="molecule type" value="Genomic_DNA"/>
</dbReference>
<reference evidence="1 2" key="1">
    <citation type="submission" date="2023-07" db="EMBL/GenBank/DDBJ databases">
        <title>Genomic Encyclopedia of Type Strains, Phase IV (KMG-IV): sequencing the most valuable type-strain genomes for metagenomic binning, comparative biology and taxonomic classification.</title>
        <authorList>
            <person name="Goeker M."/>
        </authorList>
    </citation>
    <scope>NUCLEOTIDE SEQUENCE [LARGE SCALE GENOMIC DNA]</scope>
    <source>
        <strain evidence="1 2">DSM 23948</strain>
    </source>
</reference>
<dbReference type="PANTHER" id="PTHR36112">
    <property type="entry name" value="RIBOSOMAL RNA SMALL SUBUNIT METHYLTRANSFERASE J"/>
    <property type="match status" value="1"/>
</dbReference>
<dbReference type="InterPro" id="IPR029063">
    <property type="entry name" value="SAM-dependent_MTases_sf"/>
</dbReference>